<dbReference type="RefSeq" id="WP_240554601.1">
    <property type="nucleotide sequence ID" value="NZ_JOMQ01000044.1"/>
</dbReference>
<evidence type="ECO:0008006" key="3">
    <source>
        <dbReference type="Google" id="ProtNLM"/>
    </source>
</evidence>
<gene>
    <name evidence="1" type="ORF">HK14_08855</name>
</gene>
<dbReference type="EMBL" id="JOMQ01000044">
    <property type="protein sequence ID" value="OUJ01535.1"/>
    <property type="molecule type" value="Genomic_DNA"/>
</dbReference>
<sequence length="524" mass="58880">MTEKAALSGIFLEYQAKLMASVWENPVTVAEKSRRTGYSWAASFVGDLAAGMAQAAGGMDVFYMGYNLEMAREFIDYCAEHAEIMQTVAGQVQESFFRDPENPEKDIKVFRMDFASGNKVLALPSMPRALRGMQGLVIIDEAAFHDDLEELLKAALALLMWGGKVLIISTHNGDTNPFNLLVQDILSGRKPYKLLRTTFDDALRDGLFRKICEKKDDEWTQLKEDAWRSEIIKFYGDAADEELFCIPSPSTGTYIPLPLIEACSSADVPVIRWDRKSEFALLPEDIRKMETLAFCRDEIMPVLDSLNPNDPYVFGEDFGRSGDLTVIWVMAIGKDLKRRTAFVLELRNIPFEEQKRVLFFVLDGLPRFRAGKLDARGNGQYLAEVTVQRYGSRVEAVMLSESWYRENMPPLKAAFEDGMLSLPRDRDIQDDIRALKMVRGVARIPDARTTDKTGNRHGDAAIALAMAVAASRADTMEYSFKAVPNPLRGNTDPNVSGDWPIERELMMERSGMRDASGLRGSVRL</sequence>
<accession>A0A1Z5YTE0</accession>
<dbReference type="Proteomes" id="UP000196086">
    <property type="component" value="Unassembled WGS sequence"/>
</dbReference>
<protein>
    <recommendedName>
        <fullName evidence="3">Mu-like prophage FluMu protein gp28</fullName>
    </recommendedName>
</protein>
<dbReference type="InterPro" id="IPR012036">
    <property type="entry name" value="Phage_Mu_Gp28"/>
</dbReference>
<dbReference type="AlphaFoldDB" id="A0A1Z5YTE0"/>
<organism evidence="1 2">
    <name type="scientific">Acetobacter cibinongensis</name>
    <dbReference type="NCBI Taxonomy" id="146475"/>
    <lineage>
        <taxon>Bacteria</taxon>
        <taxon>Pseudomonadati</taxon>
        <taxon>Pseudomonadota</taxon>
        <taxon>Alphaproteobacteria</taxon>
        <taxon>Acetobacterales</taxon>
        <taxon>Acetobacteraceae</taxon>
        <taxon>Acetobacter</taxon>
    </lineage>
</organism>
<proteinExistence type="predicted"/>
<dbReference type="Gene3D" id="3.40.50.300">
    <property type="entry name" value="P-loop containing nucleotide triphosphate hydrolases"/>
    <property type="match status" value="1"/>
</dbReference>
<dbReference type="InterPro" id="IPR027417">
    <property type="entry name" value="P-loop_NTPase"/>
</dbReference>
<dbReference type="PIRSF" id="PIRSF007056">
    <property type="entry name" value="UCP007056"/>
    <property type="match status" value="1"/>
</dbReference>
<reference evidence="1 2" key="1">
    <citation type="submission" date="2014-06" db="EMBL/GenBank/DDBJ databases">
        <authorList>
            <person name="Ju J."/>
            <person name="Zhang J."/>
        </authorList>
    </citation>
    <scope>NUCLEOTIDE SEQUENCE [LARGE SCALE GENOMIC DNA]</scope>
    <source>
        <strain evidence="1 2">DsW_47</strain>
    </source>
</reference>
<dbReference type="Gene3D" id="3.30.420.240">
    <property type="match status" value="1"/>
</dbReference>
<comment type="caution">
    <text evidence="1">The sequence shown here is derived from an EMBL/GenBank/DDBJ whole genome shotgun (WGS) entry which is preliminary data.</text>
</comment>
<evidence type="ECO:0000313" key="2">
    <source>
        <dbReference type="Proteomes" id="UP000196086"/>
    </source>
</evidence>
<name>A0A1Z5YTE0_9PROT</name>
<evidence type="ECO:0000313" key="1">
    <source>
        <dbReference type="EMBL" id="OUJ01535.1"/>
    </source>
</evidence>